<evidence type="ECO:0000313" key="1">
    <source>
        <dbReference type="EMBL" id="MBA0777956.1"/>
    </source>
</evidence>
<organism evidence="1 2">
    <name type="scientific">Gossypium trilobum</name>
    <dbReference type="NCBI Taxonomy" id="34281"/>
    <lineage>
        <taxon>Eukaryota</taxon>
        <taxon>Viridiplantae</taxon>
        <taxon>Streptophyta</taxon>
        <taxon>Embryophyta</taxon>
        <taxon>Tracheophyta</taxon>
        <taxon>Spermatophyta</taxon>
        <taxon>Magnoliopsida</taxon>
        <taxon>eudicotyledons</taxon>
        <taxon>Gunneridae</taxon>
        <taxon>Pentapetalae</taxon>
        <taxon>rosids</taxon>
        <taxon>malvids</taxon>
        <taxon>Malvales</taxon>
        <taxon>Malvaceae</taxon>
        <taxon>Malvoideae</taxon>
        <taxon>Gossypium</taxon>
    </lineage>
</organism>
<sequence length="50" mass="5775">MVGRFLLLFSHQLVNLIHLVILRLNLSLNTFQMQANALMTPLMLLLRLTV</sequence>
<protein>
    <submittedName>
        <fullName evidence="1">Uncharacterized protein</fullName>
    </submittedName>
</protein>
<proteinExistence type="predicted"/>
<accession>A0A7J9EY41</accession>
<dbReference type="Proteomes" id="UP000593568">
    <property type="component" value="Unassembled WGS sequence"/>
</dbReference>
<feature type="non-terminal residue" evidence="1">
    <location>
        <position position="50"/>
    </location>
</feature>
<reference evidence="1 2" key="1">
    <citation type="journal article" date="2019" name="Genome Biol. Evol.">
        <title>Insights into the evolution of the New World diploid cottons (Gossypium, subgenus Houzingenia) based on genome sequencing.</title>
        <authorList>
            <person name="Grover C.E."/>
            <person name="Arick M.A. 2nd"/>
            <person name="Thrash A."/>
            <person name="Conover J.L."/>
            <person name="Sanders W.S."/>
            <person name="Peterson D.G."/>
            <person name="Frelichowski J.E."/>
            <person name="Scheffler J.A."/>
            <person name="Scheffler B.E."/>
            <person name="Wendel J.F."/>
        </authorList>
    </citation>
    <scope>NUCLEOTIDE SEQUENCE [LARGE SCALE GENOMIC DNA]</scope>
    <source>
        <strain evidence="1">8</strain>
        <tissue evidence="1">Leaf</tissue>
    </source>
</reference>
<keyword evidence="2" id="KW-1185">Reference proteome</keyword>
<dbReference type="EMBL" id="JABEZW010000010">
    <property type="protein sequence ID" value="MBA0777956.1"/>
    <property type="molecule type" value="Genomic_DNA"/>
</dbReference>
<name>A0A7J9EY41_9ROSI</name>
<evidence type="ECO:0000313" key="2">
    <source>
        <dbReference type="Proteomes" id="UP000593568"/>
    </source>
</evidence>
<dbReference type="AlphaFoldDB" id="A0A7J9EY41"/>
<comment type="caution">
    <text evidence="1">The sequence shown here is derived from an EMBL/GenBank/DDBJ whole genome shotgun (WGS) entry which is preliminary data.</text>
</comment>
<gene>
    <name evidence="1" type="ORF">Gotri_005902</name>
</gene>